<evidence type="ECO:0000313" key="1">
    <source>
        <dbReference type="EMBL" id="UBZ25620.1"/>
    </source>
</evidence>
<proteinExistence type="predicted"/>
<dbReference type="EMBL" id="MZ311578">
    <property type="protein sequence ID" value="UBZ25620.1"/>
    <property type="molecule type" value="Genomic_DNA"/>
</dbReference>
<accession>A0AAE9BZY8</accession>
<protein>
    <submittedName>
        <fullName evidence="1">Uncharacterized protein</fullName>
    </submittedName>
</protein>
<reference evidence="1" key="1">
    <citation type="journal article" date="2021" name="Viruses">
        <title>Identification and Full Characterisation of Two Novel Crustacean Infecting Members of the Family Nudiviridae Provides Support for Two Subfamilies.</title>
        <authorList>
            <person name="Bateman K.S."/>
            <person name="Kerr R."/>
            <person name="Stentiford G.D."/>
            <person name="Bean T.P."/>
            <person name="Hooper C."/>
            <person name="Van Eynde B."/>
            <person name="Delbare D."/>
            <person name="Bojko J."/>
            <person name="Christiaens O."/>
            <person name="Taning C.N.T."/>
            <person name="Smagghe G."/>
            <person name="van Oers M.M."/>
            <person name="van Aerle R."/>
        </authorList>
    </citation>
    <scope>NUCLEOTIDE SEQUENCE</scope>
    <source>
        <strain evidence="1">AN2</strain>
    </source>
</reference>
<sequence>MNSMLNKNIVDVRGADAFLDQYRQELFNKKPIIGYDEKDIITNSTVINVDSLYEEFPTLLKKLDYGSDSLPDANSLIRPTMPILQSYTHYDELENKCFSILDVSSDSYKREIQKIKFLMGDNFPMLLINTYKFKMMEDFYTLMDIDTNFYNIIYKIFIVTMNSVIGSVEVCESETLPQFDIDVIIKSLRLPPSYEFCKNWMKLHQLSSLFYNINDKMCVLHNNVHHKDRIYILFEFHTKLLVLLKSAYLQY</sequence>
<organism evidence="1 2">
    <name type="scientific">Carcinus maenas nudivirus</name>
    <dbReference type="NCBI Taxonomy" id="2880837"/>
    <lineage>
        <taxon>Viruses</taxon>
        <taxon>Viruses incertae sedis</taxon>
        <taxon>Naldaviricetes</taxon>
        <taxon>Lefavirales</taxon>
        <taxon>Nudiviridae</taxon>
        <taxon>Gammanudivirus</taxon>
        <taxon>Gammanudivirus cameanadis</taxon>
    </lineage>
</organism>
<dbReference type="Proteomes" id="UP000830962">
    <property type="component" value="Segment"/>
</dbReference>
<gene>
    <name evidence="1" type="ORF">CmNV_030</name>
</gene>
<evidence type="ECO:0000313" key="2">
    <source>
        <dbReference type="Proteomes" id="UP000830962"/>
    </source>
</evidence>
<keyword evidence="2" id="KW-1185">Reference proteome</keyword>
<name>A0AAE9BZY8_9VIRU</name>